<name>A0A9W8U3E9_9AGAR</name>
<protein>
    <submittedName>
        <fullName evidence="2">Uncharacterized protein</fullName>
    </submittedName>
</protein>
<evidence type="ECO:0000313" key="3">
    <source>
        <dbReference type="Proteomes" id="UP001142393"/>
    </source>
</evidence>
<sequence length="171" mass="18746">MHLYHRTSFRIYFALFLVFVCTAMPFSAYSEAPASVHLIGEKRTPHVKDAKLEFTYVRAGQAINLSEAQAKLVRYLDVASDALGFTVKLNFIKSTPYRDSNGVVPFSLSTATASYAGVMAVGDKSTAGRELSAKEQDAISQEPLTDLEISSEETWETVVEMKGGKIVPKAT</sequence>
<dbReference type="AlphaFoldDB" id="A0A9W8U3E9"/>
<feature type="signal peptide" evidence="1">
    <location>
        <begin position="1"/>
        <end position="23"/>
    </location>
</feature>
<keyword evidence="1" id="KW-0732">Signal</keyword>
<evidence type="ECO:0000256" key="1">
    <source>
        <dbReference type="SAM" id="SignalP"/>
    </source>
</evidence>
<accession>A0A9W8U3E9</accession>
<dbReference type="Proteomes" id="UP001142393">
    <property type="component" value="Unassembled WGS sequence"/>
</dbReference>
<gene>
    <name evidence="2" type="ORF">DFH05DRAFT_1468649</name>
</gene>
<proteinExistence type="predicted"/>
<organism evidence="2 3">
    <name type="scientific">Lentinula detonsa</name>
    <dbReference type="NCBI Taxonomy" id="2804962"/>
    <lineage>
        <taxon>Eukaryota</taxon>
        <taxon>Fungi</taxon>
        <taxon>Dikarya</taxon>
        <taxon>Basidiomycota</taxon>
        <taxon>Agaricomycotina</taxon>
        <taxon>Agaricomycetes</taxon>
        <taxon>Agaricomycetidae</taxon>
        <taxon>Agaricales</taxon>
        <taxon>Marasmiineae</taxon>
        <taxon>Omphalotaceae</taxon>
        <taxon>Lentinula</taxon>
    </lineage>
</organism>
<feature type="chain" id="PRO_5040798472" evidence="1">
    <location>
        <begin position="24"/>
        <end position="171"/>
    </location>
</feature>
<dbReference type="EMBL" id="JANVFU010000001">
    <property type="protein sequence ID" value="KAJ3750818.1"/>
    <property type="molecule type" value="Genomic_DNA"/>
</dbReference>
<reference evidence="2 3" key="1">
    <citation type="journal article" date="2023" name="Proc. Natl. Acad. Sci. U.S.A.">
        <title>A global phylogenomic analysis of the shiitake genus Lentinula.</title>
        <authorList>
            <person name="Sierra-Patev S."/>
            <person name="Min B."/>
            <person name="Naranjo-Ortiz M."/>
            <person name="Looney B."/>
            <person name="Konkel Z."/>
            <person name="Slot J.C."/>
            <person name="Sakamoto Y."/>
            <person name="Steenwyk J.L."/>
            <person name="Rokas A."/>
            <person name="Carro J."/>
            <person name="Camarero S."/>
            <person name="Ferreira P."/>
            <person name="Molpeceres G."/>
            <person name="Ruiz-Duenas F.J."/>
            <person name="Serrano A."/>
            <person name="Henrissat B."/>
            <person name="Drula E."/>
            <person name="Hughes K.W."/>
            <person name="Mata J.L."/>
            <person name="Ishikawa N.K."/>
            <person name="Vargas-Isla R."/>
            <person name="Ushijima S."/>
            <person name="Smith C.A."/>
            <person name="Donoghue J."/>
            <person name="Ahrendt S."/>
            <person name="Andreopoulos W."/>
            <person name="He G."/>
            <person name="LaButti K."/>
            <person name="Lipzen A."/>
            <person name="Ng V."/>
            <person name="Riley R."/>
            <person name="Sandor L."/>
            <person name="Barry K."/>
            <person name="Martinez A.T."/>
            <person name="Xiao Y."/>
            <person name="Gibbons J.G."/>
            <person name="Terashima K."/>
            <person name="Grigoriev I.V."/>
            <person name="Hibbett D."/>
        </authorList>
    </citation>
    <scope>NUCLEOTIDE SEQUENCE [LARGE SCALE GENOMIC DNA]</scope>
    <source>
        <strain evidence="2 3">TFB7810</strain>
    </source>
</reference>
<keyword evidence="3" id="KW-1185">Reference proteome</keyword>
<evidence type="ECO:0000313" key="2">
    <source>
        <dbReference type="EMBL" id="KAJ3750818.1"/>
    </source>
</evidence>
<comment type="caution">
    <text evidence="2">The sequence shown here is derived from an EMBL/GenBank/DDBJ whole genome shotgun (WGS) entry which is preliminary data.</text>
</comment>